<reference evidence="1" key="1">
    <citation type="submission" date="2016-03" db="EMBL/GenBank/DDBJ databases">
        <title>Mechanisms controlling the formation of the plant cell surface in tip-growing cells are functionally conserved among land plants.</title>
        <authorList>
            <person name="Honkanen S."/>
            <person name="Jones V.A."/>
            <person name="Morieri G."/>
            <person name="Champion C."/>
            <person name="Hetherington A.J."/>
            <person name="Kelly S."/>
            <person name="Saint-Marcoux D."/>
            <person name="Proust H."/>
            <person name="Prescott H."/>
            <person name="Dolan L."/>
        </authorList>
    </citation>
    <scope>NUCLEOTIDE SEQUENCE [LARGE SCALE GENOMIC DNA]</scope>
    <source>
        <tissue evidence="1">Whole gametophyte</tissue>
    </source>
</reference>
<sequence length="228" mass="25120">MAVEHRVGHWAMAIMRLLDFRSVSIREQLRTWVLFRGLSRRRTLPRGEQSRFSEMVMTRATYKTVLNAGTRTGLISIMDIDEVILFLDTALATRCFDSGPVHPLHRMDGESLPREGNLMDAAGKAWWTPSRNLPQGTKCQQRLLALGVVRLPISVDLEFLWNELGLTYVCDGFIASGASSIENVGTLNAPGSISVPGDSRATVAAQPRNSTQSFAGGFGHFLTEISAT</sequence>
<protein>
    <submittedName>
        <fullName evidence="1">Uncharacterized protein</fullName>
    </submittedName>
</protein>
<organism evidence="1 2">
    <name type="scientific">Marchantia polymorpha subsp. ruderalis</name>
    <dbReference type="NCBI Taxonomy" id="1480154"/>
    <lineage>
        <taxon>Eukaryota</taxon>
        <taxon>Viridiplantae</taxon>
        <taxon>Streptophyta</taxon>
        <taxon>Embryophyta</taxon>
        <taxon>Marchantiophyta</taxon>
        <taxon>Marchantiopsida</taxon>
        <taxon>Marchantiidae</taxon>
        <taxon>Marchantiales</taxon>
        <taxon>Marchantiaceae</taxon>
        <taxon>Marchantia</taxon>
    </lineage>
</organism>
<gene>
    <name evidence="1" type="ORF">AXG93_2632s1140</name>
</gene>
<dbReference type="EMBL" id="LVLJ01002504">
    <property type="protein sequence ID" value="OAE24671.1"/>
    <property type="molecule type" value="Genomic_DNA"/>
</dbReference>
<evidence type="ECO:0000313" key="1">
    <source>
        <dbReference type="EMBL" id="OAE24671.1"/>
    </source>
</evidence>
<name>A0A176VWD5_MARPO</name>
<evidence type="ECO:0000313" key="2">
    <source>
        <dbReference type="Proteomes" id="UP000077202"/>
    </source>
</evidence>
<keyword evidence="2" id="KW-1185">Reference proteome</keyword>
<comment type="caution">
    <text evidence="1">The sequence shown here is derived from an EMBL/GenBank/DDBJ whole genome shotgun (WGS) entry which is preliminary data.</text>
</comment>
<dbReference type="AlphaFoldDB" id="A0A176VWD5"/>
<proteinExistence type="predicted"/>
<dbReference type="Proteomes" id="UP000077202">
    <property type="component" value="Unassembled WGS sequence"/>
</dbReference>
<accession>A0A176VWD5</accession>